<feature type="region of interest" description="Disordered" evidence="1">
    <location>
        <begin position="14"/>
        <end position="33"/>
    </location>
</feature>
<evidence type="ECO:0000313" key="3">
    <source>
        <dbReference type="Proteomes" id="UP000197050"/>
    </source>
</evidence>
<gene>
    <name evidence="2" type="ORF">CEP68_16460</name>
</gene>
<protein>
    <submittedName>
        <fullName evidence="2">Restriction alleviation protein, Lar family</fullName>
    </submittedName>
</protein>
<dbReference type="Proteomes" id="UP000197050">
    <property type="component" value="Chromosome"/>
</dbReference>
<reference evidence="3" key="1">
    <citation type="submission" date="2017-06" db="EMBL/GenBank/DDBJ databases">
        <title>FDA dAtabase for Regulatory Grade micrObial Sequences (FDA-ARGOS): Supporting development and validation of Infectious Disease Dx tests.</title>
        <authorList>
            <person name="Minogue T."/>
            <person name="Wolcott M."/>
            <person name="Wasieloski L."/>
            <person name="Aguilar W."/>
            <person name="Moore D."/>
            <person name="Tallon L."/>
            <person name="Sadzewicz L."/>
            <person name="Sengamalay N."/>
            <person name="Ott S."/>
            <person name="Godinez A."/>
            <person name="Nagaraj S."/>
            <person name="Nadendla S."/>
            <person name="Geyer C."/>
            <person name="Sichtig H."/>
        </authorList>
    </citation>
    <scope>NUCLEOTIDE SEQUENCE [LARGE SCALE GENOMIC DNA]</scope>
    <source>
        <strain evidence="3">FDAARGOS_289</strain>
    </source>
</reference>
<accession>A0A1Z3UCH8</accession>
<evidence type="ECO:0000313" key="2">
    <source>
        <dbReference type="EMBL" id="ASE40947.1"/>
    </source>
</evidence>
<sequence>MAWLSRNHPHSSALRHRTCRGVRNQGVRPMTPSNANTSGLAPCPFCGGEAWLNDYEAKYSDLPPMSRAPQCRSCGASLGYLTTPAKATEAWNRRVTAASAQARIAELEADVTEAEALAFTTWPENGVSVTWQEMFEAMQSRFHAAKARADRLAKVVVEAAIPLEAMRASGRIDDFSDEMRQGVLDALSSIRAALQQETKP</sequence>
<dbReference type="Pfam" id="PF14354">
    <property type="entry name" value="Lar_restr_allev"/>
    <property type="match status" value="1"/>
</dbReference>
<organism evidence="2 3">
    <name type="scientific">Brevundimonas vesicularis</name>
    <name type="common">Pseudomonas vesicularis</name>
    <dbReference type="NCBI Taxonomy" id="41276"/>
    <lineage>
        <taxon>Bacteria</taxon>
        <taxon>Pseudomonadati</taxon>
        <taxon>Pseudomonadota</taxon>
        <taxon>Alphaproteobacteria</taxon>
        <taxon>Caulobacterales</taxon>
        <taxon>Caulobacteraceae</taxon>
        <taxon>Brevundimonas</taxon>
    </lineage>
</organism>
<dbReference type="NCBIfam" id="TIGR03655">
    <property type="entry name" value="anti_R_Lar"/>
    <property type="match status" value="1"/>
</dbReference>
<dbReference type="AlphaFoldDB" id="A0A1Z3UCH8"/>
<dbReference type="EMBL" id="CP022048">
    <property type="protein sequence ID" value="ASE40947.1"/>
    <property type="molecule type" value="Genomic_DNA"/>
</dbReference>
<name>A0A1Z3UCH8_BREVE</name>
<dbReference type="KEGG" id="bvc:CEP68_16460"/>
<proteinExistence type="predicted"/>
<evidence type="ECO:0000256" key="1">
    <source>
        <dbReference type="SAM" id="MobiDB-lite"/>
    </source>
</evidence>
<dbReference type="InterPro" id="IPR019908">
    <property type="entry name" value="Toxin_RalR"/>
</dbReference>